<gene>
    <name evidence="1" type="ORF">SAMN05216206_2430</name>
</gene>
<dbReference type="EMBL" id="FOQL01000003">
    <property type="protein sequence ID" value="SFI56964.1"/>
    <property type="molecule type" value="Genomic_DNA"/>
</dbReference>
<reference evidence="2" key="1">
    <citation type="submission" date="2016-10" db="EMBL/GenBank/DDBJ databases">
        <authorList>
            <person name="Varghese N."/>
            <person name="Submissions S."/>
        </authorList>
    </citation>
    <scope>NUCLEOTIDE SEQUENCE [LARGE SCALE GENOMIC DNA]</scope>
    <source>
        <strain evidence="2">LMG 24016</strain>
    </source>
</reference>
<dbReference type="RefSeq" id="WP_090242282.1">
    <property type="nucleotide sequence ID" value="NZ_FOQL01000003.1"/>
</dbReference>
<dbReference type="STRING" id="425504.SAMN05216206_2430"/>
<dbReference type="AlphaFoldDB" id="A0A1I3J9N0"/>
<evidence type="ECO:0000313" key="2">
    <source>
        <dbReference type="Proteomes" id="UP000243606"/>
    </source>
</evidence>
<dbReference type="InterPro" id="IPR021730">
    <property type="entry name" value="YdbH"/>
</dbReference>
<dbReference type="Proteomes" id="UP000243606">
    <property type="component" value="Unassembled WGS sequence"/>
</dbReference>
<accession>A0A1I3J9N0</accession>
<evidence type="ECO:0000313" key="1">
    <source>
        <dbReference type="EMBL" id="SFI56964.1"/>
    </source>
</evidence>
<keyword evidence="2" id="KW-1185">Reference proteome</keyword>
<dbReference type="Pfam" id="PF11739">
    <property type="entry name" value="YdbH-like"/>
    <property type="match status" value="1"/>
</dbReference>
<proteinExistence type="predicted"/>
<organism evidence="1 2">
    <name type="scientific">Pseudomonas guineae</name>
    <dbReference type="NCBI Taxonomy" id="425504"/>
    <lineage>
        <taxon>Bacteria</taxon>
        <taxon>Pseudomonadati</taxon>
        <taxon>Pseudomonadota</taxon>
        <taxon>Gammaproteobacteria</taxon>
        <taxon>Pseudomonadales</taxon>
        <taxon>Pseudomonadaceae</taxon>
        <taxon>Pseudomonas</taxon>
    </lineage>
</organism>
<sequence>MPSRRTWLRLIGCLVLLLILLGAYGYLSLSRVLDREQIENVEWHGLGLTTQGIQLEQLSLQHPNGAVALQQLHFKWRGFSLALPFWQQIDIAQLQLSLPSRPEPTSADSSNLDALLEQLGAVISLMPQRLQIDALQIELPCAATRCQLQGDLRLLKQPSETGQQLDVQLNLQHQQDQLGWHAQLQGDASAAALQLSLAVNQQAQLQLNSRLQRTAIGQRWQGDLSGDLQHSTVLHSWLSQWLPSSRELPEAPTAAQFQASWQLQLASGPISLALLQQASGQIKASASLEEPWPLPAIGQLQGSVELSARGLDGQWLADSLSADLSLQHIAQALVSGLPTPLHPEALQLKIQATPMPALIAEALSGRALPLQVQLTGKGPSPFALQGTLILADGLPWGLQLLEGTLSASSPALQLEGWDIGPLQAQVHLDGYVDQQQLQLKLGKGSQLSLQHLNNGDFRAQQLTASSNALQLQAQLAAGTLLDWQLQGPLDLNAQLQHEQLQPQRWYWQGPLNASQERTELNGTLRNDAGLQLTLQAQHNSAESLNLQAKLNEVFLRSGNPLQASFTAWPALLELNNGRLSANANLSLASDQQLPTFKLELTGKGLAGIYDRTALEGLNSHLHLRIGPKQLQLELSDLRLAQADPGIPLGPVQLSGRYSASLQAPTQGRLELRQADAALMGGNLHLPAGQWNLAAEPLLFPVEVQGLELEQLFTLYPTEGLAGTGTLDGRLPLHVSRQGVTIGQGQLSARKPGGQLQFHSERIRALGRSNPAMQLVTQSLEDFRFTVLSSQVDYTRDGKLNLAMRLEGQNPAIEQGRPIHFNINLEEDIPTLLASLQLTDKVSDIIRQRVQQRMLERNAKTAPTEP</sequence>
<protein>
    <submittedName>
        <fullName evidence="1">Dicarboxylate transport</fullName>
    </submittedName>
</protein>
<name>A0A1I3J9N0_9PSED</name>
<dbReference type="OrthoDB" id="9759996at2"/>